<dbReference type="Pfam" id="PF11772">
    <property type="entry name" value="EpuA"/>
    <property type="match status" value="1"/>
</dbReference>
<evidence type="ECO:0000256" key="2">
    <source>
        <dbReference type="SAM" id="Phobius"/>
    </source>
</evidence>
<dbReference type="EMBL" id="JAIFZM010000002">
    <property type="protein sequence ID" value="MCG3417969.1"/>
    <property type="molecule type" value="Genomic_DNA"/>
</dbReference>
<comment type="caution">
    <text evidence="3">The sequence shown here is derived from an EMBL/GenBank/DDBJ whole genome shotgun (WGS) entry which is preliminary data.</text>
</comment>
<keyword evidence="2" id="KW-0472">Membrane</keyword>
<name>A0AAW5AYS0_9BACI</name>
<evidence type="ECO:0000313" key="4">
    <source>
        <dbReference type="Proteomes" id="UP001199631"/>
    </source>
</evidence>
<evidence type="ECO:0000256" key="1">
    <source>
        <dbReference type="SAM" id="MobiDB-lite"/>
    </source>
</evidence>
<keyword evidence="4" id="KW-1185">Reference proteome</keyword>
<feature type="compositionally biased region" description="Basic and acidic residues" evidence="1">
    <location>
        <begin position="24"/>
        <end position="36"/>
    </location>
</feature>
<keyword evidence="2" id="KW-0812">Transmembrane</keyword>
<organism evidence="3 4">
    <name type="scientific">Oceanobacillus jordanicus</name>
    <dbReference type="NCBI Taxonomy" id="2867266"/>
    <lineage>
        <taxon>Bacteria</taxon>
        <taxon>Bacillati</taxon>
        <taxon>Bacillota</taxon>
        <taxon>Bacilli</taxon>
        <taxon>Bacillales</taxon>
        <taxon>Bacillaceae</taxon>
        <taxon>Oceanobacillus</taxon>
    </lineage>
</organism>
<proteinExistence type="predicted"/>
<protein>
    <submittedName>
        <fullName evidence="3">DNA-directed RNA polymerase subunit beta</fullName>
    </submittedName>
</protein>
<dbReference type="AlphaFoldDB" id="A0AAW5AYS0"/>
<dbReference type="GO" id="GO:0000428">
    <property type="term" value="C:DNA-directed RNA polymerase complex"/>
    <property type="evidence" value="ECO:0007669"/>
    <property type="project" value="UniProtKB-KW"/>
</dbReference>
<accession>A0AAW5AYS0</accession>
<sequence>MSTEREAKQGMEQQTRKAFKKGAKKETTVEANESKQSRKKQKAEKSSAKSKKRARLRIFPIWLRIIVVLLFAMIALVAGLMVGYGVIGDGTPLDALKTETWRHIIDIVTKTE</sequence>
<feature type="region of interest" description="Disordered" evidence="1">
    <location>
        <begin position="1"/>
        <end position="52"/>
    </location>
</feature>
<gene>
    <name evidence="3" type="ORF">K3T81_02290</name>
</gene>
<dbReference type="Proteomes" id="UP001199631">
    <property type="component" value="Unassembled WGS sequence"/>
</dbReference>
<keyword evidence="3" id="KW-0804">Transcription</keyword>
<evidence type="ECO:0000313" key="3">
    <source>
        <dbReference type="EMBL" id="MCG3417969.1"/>
    </source>
</evidence>
<keyword evidence="2" id="KW-1133">Transmembrane helix</keyword>
<feature type="compositionally biased region" description="Basic residues" evidence="1">
    <location>
        <begin position="37"/>
        <end position="52"/>
    </location>
</feature>
<reference evidence="3 4" key="1">
    <citation type="journal article" date="2022" name="Evol. Bioinform. Online">
        <title>Draft Genome Sequence of Oceanobacillus jordanicus Strain GSFE11, a Halotolerant Plant Growth-Promoting Bacterial Endophyte Isolated From the Jordan Valley.</title>
        <authorList>
            <person name="Alhindi T."/>
            <person name="Albdaiwi R."/>
        </authorList>
    </citation>
    <scope>NUCLEOTIDE SEQUENCE [LARGE SCALE GENOMIC DNA]</scope>
    <source>
        <strain evidence="3 4">GSFE11</strain>
    </source>
</reference>
<dbReference type="InterPro" id="IPR024596">
    <property type="entry name" value="RNApol_su_b/EpuA"/>
</dbReference>
<keyword evidence="3" id="KW-0240">DNA-directed RNA polymerase</keyword>
<feature type="transmembrane region" description="Helical" evidence="2">
    <location>
        <begin position="61"/>
        <end position="87"/>
    </location>
</feature>